<protein>
    <recommendedName>
        <fullName evidence="2">DUF6673 domain-containing protein</fullName>
    </recommendedName>
</protein>
<keyword evidence="4" id="KW-1185">Reference proteome</keyword>
<dbReference type="Proteomes" id="UP000277570">
    <property type="component" value="Unassembled WGS sequence"/>
</dbReference>
<gene>
    <name evidence="3" type="ORF">NCTC10913_04954</name>
</gene>
<name>A0ABY6T0W5_9CLOT</name>
<proteinExistence type="predicted"/>
<evidence type="ECO:0000313" key="4">
    <source>
        <dbReference type="Proteomes" id="UP000277570"/>
    </source>
</evidence>
<evidence type="ECO:0000313" key="3">
    <source>
        <dbReference type="EMBL" id="VDG74710.1"/>
    </source>
</evidence>
<feature type="compositionally biased region" description="Basic residues" evidence="1">
    <location>
        <begin position="117"/>
        <end position="126"/>
    </location>
</feature>
<dbReference type="InterPro" id="IPR046655">
    <property type="entry name" value="DUF6673"/>
</dbReference>
<comment type="caution">
    <text evidence="3">The sequence shown here is derived from an EMBL/GenBank/DDBJ whole genome shotgun (WGS) entry which is preliminary data.</text>
</comment>
<dbReference type="RefSeq" id="WP_125150260.1">
    <property type="nucleotide sequence ID" value="NZ_UYIN01000024.1"/>
</dbReference>
<evidence type="ECO:0000256" key="1">
    <source>
        <dbReference type="SAM" id="MobiDB-lite"/>
    </source>
</evidence>
<sequence length="126" mass="14703">MSKFEFRSNKLELDIAGHKFAVNCTNDLIKKTITFGEKAIKKGNEIKNYKDYNLAVKETCQFCYDAIDELIEPGASKKIFEGREDNIYDCIDVINYITDEYQKTSNITNQKYSPNRAQRRAQNKKR</sequence>
<feature type="region of interest" description="Disordered" evidence="1">
    <location>
        <begin position="107"/>
        <end position="126"/>
    </location>
</feature>
<reference evidence="3 4" key="1">
    <citation type="submission" date="2018-11" db="EMBL/GenBank/DDBJ databases">
        <authorList>
            <consortium name="Pathogen Informatics"/>
        </authorList>
    </citation>
    <scope>NUCLEOTIDE SEQUENCE [LARGE SCALE GENOMIC DNA]</scope>
    <source>
        <strain evidence="3 4">NCTC10913</strain>
    </source>
</reference>
<feature type="domain" description="DUF6673" evidence="2">
    <location>
        <begin position="37"/>
        <end position="122"/>
    </location>
</feature>
<feature type="compositionally biased region" description="Polar residues" evidence="1">
    <location>
        <begin position="107"/>
        <end position="116"/>
    </location>
</feature>
<dbReference type="Pfam" id="PF20378">
    <property type="entry name" value="DUF6673"/>
    <property type="match status" value="1"/>
</dbReference>
<organism evidence="3 4">
    <name type="scientific">Clostridium carnis</name>
    <dbReference type="NCBI Taxonomy" id="1530"/>
    <lineage>
        <taxon>Bacteria</taxon>
        <taxon>Bacillati</taxon>
        <taxon>Bacillota</taxon>
        <taxon>Clostridia</taxon>
        <taxon>Eubacteriales</taxon>
        <taxon>Clostridiaceae</taxon>
        <taxon>Clostridium</taxon>
    </lineage>
</organism>
<accession>A0ABY6T0W5</accession>
<dbReference type="EMBL" id="UYIN01000024">
    <property type="protein sequence ID" value="VDG74710.1"/>
    <property type="molecule type" value="Genomic_DNA"/>
</dbReference>
<evidence type="ECO:0000259" key="2">
    <source>
        <dbReference type="Pfam" id="PF20378"/>
    </source>
</evidence>